<evidence type="ECO:0000313" key="2">
    <source>
        <dbReference type="Proteomes" id="UP000013232"/>
    </source>
</evidence>
<dbReference type="AlphaFoldDB" id="N6Z4K9"/>
<reference evidence="1 2" key="1">
    <citation type="submission" date="2012-09" db="EMBL/GenBank/DDBJ databases">
        <title>Draft Genome Sequences of 6 Strains from Genus Thauera.</title>
        <authorList>
            <person name="Liu B."/>
            <person name="Shapleigh J.P."/>
            <person name="Frostegard A.H."/>
        </authorList>
    </citation>
    <scope>NUCLEOTIDE SEQUENCE [LARGE SCALE GENOMIC DNA]</scope>
    <source>
        <strain evidence="2">47Lol / DSM 12138</strain>
    </source>
</reference>
<organism evidence="1 2">
    <name type="scientific">Thauera linaloolentis (strain DSM 12138 / JCM 21573 / CCUG 41526 / CIP 105981 / IAM 15112 / NBRC 102519 / 47Lol)</name>
    <dbReference type="NCBI Taxonomy" id="1123367"/>
    <lineage>
        <taxon>Bacteria</taxon>
        <taxon>Pseudomonadati</taxon>
        <taxon>Pseudomonadota</taxon>
        <taxon>Betaproteobacteria</taxon>
        <taxon>Rhodocyclales</taxon>
        <taxon>Zoogloeaceae</taxon>
        <taxon>Thauera</taxon>
    </lineage>
</organism>
<dbReference type="STRING" id="1123367.GCA_000621305_00211"/>
<protein>
    <submittedName>
        <fullName evidence="1">Uncharacterized protein</fullName>
    </submittedName>
</protein>
<dbReference type="EMBL" id="AMXE01000013">
    <property type="protein sequence ID" value="ENO89512.1"/>
    <property type="molecule type" value="Genomic_DNA"/>
</dbReference>
<dbReference type="Proteomes" id="UP000013232">
    <property type="component" value="Unassembled WGS sequence"/>
</dbReference>
<keyword evidence="2" id="KW-1185">Reference proteome</keyword>
<accession>N6Z4K9</accession>
<sequence length="244" mass="26072">MALTLGLTASSAWACSLKDQRQQVSVLAQFSAAPMRLPQEVSLRTGDLLSVLVLRRARLRVVDANDQPSDAVAALDAARYQHLSRHNGAKAPAEISAGTYPAHLEWRHFGAGLPGAAYLMLTVDKEQALLRVQVDPRPPAPRGQDWVWSDARQSDPVALTPFDTLTLNLPGTPGDGWQVAMAGRPVAVASISAQAQATDAPARVLLQLNAADLWAGERADTFTVRHAGGAVYRFTVRPLAVAAC</sequence>
<gene>
    <name evidence="1" type="ORF">C666_05650</name>
</gene>
<name>N6Z4K9_THAL4</name>
<evidence type="ECO:0000313" key="1">
    <source>
        <dbReference type="EMBL" id="ENO89512.1"/>
    </source>
</evidence>
<proteinExistence type="predicted"/>
<comment type="caution">
    <text evidence="1">The sequence shown here is derived from an EMBL/GenBank/DDBJ whole genome shotgun (WGS) entry which is preliminary data.</text>
</comment>